<protein>
    <recommendedName>
        <fullName evidence="3">Reverse transcriptase Ty1/copia-type domain-containing protein</fullName>
    </recommendedName>
</protein>
<comment type="caution">
    <text evidence="1">The sequence shown here is derived from an EMBL/GenBank/DDBJ whole genome shotgun (WGS) entry which is preliminary data.</text>
</comment>
<name>A0A2I0HZ51_PUNGR</name>
<dbReference type="PANTHER" id="PTHR11439:SF467">
    <property type="entry name" value="INTEGRASE CATALYTIC DOMAIN-CONTAINING PROTEIN"/>
    <property type="match status" value="1"/>
</dbReference>
<keyword evidence="2" id="KW-1185">Reference proteome</keyword>
<dbReference type="EMBL" id="PGOL01004632">
    <property type="protein sequence ID" value="PKI36968.1"/>
    <property type="molecule type" value="Genomic_DNA"/>
</dbReference>
<evidence type="ECO:0000313" key="1">
    <source>
        <dbReference type="EMBL" id="PKI36968.1"/>
    </source>
</evidence>
<dbReference type="AlphaFoldDB" id="A0A2I0HZ51"/>
<evidence type="ECO:0000313" key="2">
    <source>
        <dbReference type="Proteomes" id="UP000233551"/>
    </source>
</evidence>
<organism evidence="1 2">
    <name type="scientific">Punica granatum</name>
    <name type="common">Pomegranate</name>
    <dbReference type="NCBI Taxonomy" id="22663"/>
    <lineage>
        <taxon>Eukaryota</taxon>
        <taxon>Viridiplantae</taxon>
        <taxon>Streptophyta</taxon>
        <taxon>Embryophyta</taxon>
        <taxon>Tracheophyta</taxon>
        <taxon>Spermatophyta</taxon>
        <taxon>Magnoliopsida</taxon>
        <taxon>eudicotyledons</taxon>
        <taxon>Gunneridae</taxon>
        <taxon>Pentapetalae</taxon>
        <taxon>rosids</taxon>
        <taxon>malvids</taxon>
        <taxon>Myrtales</taxon>
        <taxon>Lythraceae</taxon>
        <taxon>Punica</taxon>
    </lineage>
</organism>
<gene>
    <name evidence="1" type="ORF">CRG98_042669</name>
</gene>
<dbReference type="PANTHER" id="PTHR11439">
    <property type="entry name" value="GAG-POL-RELATED RETROTRANSPOSON"/>
    <property type="match status" value="1"/>
</dbReference>
<accession>A0A2I0HZ51</accession>
<sequence>MKDLRPAKQILEMHISHDKLSEKLWLSQEKYIEKILDRFNMGNVKPVSSPLASYLKLSSKQCPTSTKEKEEMKKAKYIVVTESCKEMLWLQNFLQELSLKQERYALHGDSQSAIHLRKNSIFHSRSKRIDIKFHWIRDVLESRLMKLDKVQTDENGADMMTKPLAKEKLHVCRNLASMFEASK</sequence>
<dbReference type="STRING" id="22663.A0A2I0HZ51"/>
<dbReference type="CDD" id="cd09272">
    <property type="entry name" value="RNase_HI_RT_Ty1"/>
    <property type="match status" value="1"/>
</dbReference>
<reference evidence="1 2" key="1">
    <citation type="submission" date="2017-11" db="EMBL/GenBank/DDBJ databases">
        <title>De-novo sequencing of pomegranate (Punica granatum L.) genome.</title>
        <authorList>
            <person name="Akparov Z."/>
            <person name="Amiraslanov A."/>
            <person name="Hajiyeva S."/>
            <person name="Abbasov M."/>
            <person name="Kaur K."/>
            <person name="Hamwieh A."/>
            <person name="Solovyev V."/>
            <person name="Salamov A."/>
            <person name="Braich B."/>
            <person name="Kosarev P."/>
            <person name="Mahmoud A."/>
            <person name="Hajiyev E."/>
            <person name="Babayeva S."/>
            <person name="Izzatullayeva V."/>
            <person name="Mammadov A."/>
            <person name="Mammadov A."/>
            <person name="Sharifova S."/>
            <person name="Ojaghi J."/>
            <person name="Eynullazada K."/>
            <person name="Bayramov B."/>
            <person name="Abdulazimova A."/>
            <person name="Shahmuradov I."/>
        </authorList>
    </citation>
    <scope>NUCLEOTIDE SEQUENCE [LARGE SCALE GENOMIC DNA]</scope>
    <source>
        <strain evidence="2">cv. AG2017</strain>
        <tissue evidence="1">Leaf</tissue>
    </source>
</reference>
<dbReference type="Proteomes" id="UP000233551">
    <property type="component" value="Unassembled WGS sequence"/>
</dbReference>
<proteinExistence type="predicted"/>
<evidence type="ECO:0008006" key="3">
    <source>
        <dbReference type="Google" id="ProtNLM"/>
    </source>
</evidence>